<accession>A0A158BIL0</accession>
<organism evidence="1 2">
    <name type="scientific">Caballeronia calidae</name>
    <dbReference type="NCBI Taxonomy" id="1777139"/>
    <lineage>
        <taxon>Bacteria</taxon>
        <taxon>Pseudomonadati</taxon>
        <taxon>Pseudomonadota</taxon>
        <taxon>Betaproteobacteria</taxon>
        <taxon>Burkholderiales</taxon>
        <taxon>Burkholderiaceae</taxon>
        <taxon>Caballeronia</taxon>
    </lineage>
</organism>
<name>A0A158BIL0_9BURK</name>
<sequence>MIPALLETIGALSLLLSVAAKIALLRDDSLDDAPTPSAIPHACAACCSRRARCEAHRGGRERAPLSARCARAAAGRAAFARTRRHG</sequence>
<dbReference type="EMBL" id="FCOX02000011">
    <property type="protein sequence ID" value="SAK69873.1"/>
    <property type="molecule type" value="Genomic_DNA"/>
</dbReference>
<dbReference type="Proteomes" id="UP000071859">
    <property type="component" value="Unassembled WGS sequence"/>
</dbReference>
<reference evidence="1" key="1">
    <citation type="submission" date="2016-01" db="EMBL/GenBank/DDBJ databases">
        <authorList>
            <person name="Peeters C."/>
        </authorList>
    </citation>
    <scope>NUCLEOTIDE SEQUENCE</scope>
    <source>
        <strain evidence="1">LMG 29321</strain>
    </source>
</reference>
<gene>
    <name evidence="1" type="ORF">AWB78_02731</name>
</gene>
<comment type="caution">
    <text evidence="1">The sequence shown here is derived from an EMBL/GenBank/DDBJ whole genome shotgun (WGS) entry which is preliminary data.</text>
</comment>
<dbReference type="AlphaFoldDB" id="A0A158BIL0"/>
<protein>
    <submittedName>
        <fullName evidence="1">Uncharacterized protein</fullName>
    </submittedName>
</protein>
<proteinExistence type="predicted"/>
<keyword evidence="2" id="KW-1185">Reference proteome</keyword>
<evidence type="ECO:0000313" key="1">
    <source>
        <dbReference type="EMBL" id="SAK69873.1"/>
    </source>
</evidence>
<evidence type="ECO:0000313" key="2">
    <source>
        <dbReference type="Proteomes" id="UP000071859"/>
    </source>
</evidence>